<dbReference type="HOGENOM" id="CLU_2005257_0_0_1"/>
<sequence length="124" mass="14237">MHPAPLMLSHWALRLIHVIYAVAVSILTEIRRFKWKEPLPLTAHRSKVPAHLCLNLVASDELDAEDVEVAFLECLRRTVGWCKVVGIEALTVYDRDGMYRLRRLTAPDTVHISRYPSLASREYS</sequence>
<reference evidence="3" key="2">
    <citation type="submission" date="2015-01" db="EMBL/GenBank/DDBJ databases">
        <title>Evolutionary Origins and Diversification of the Mycorrhizal Mutualists.</title>
        <authorList>
            <consortium name="DOE Joint Genome Institute"/>
            <consortium name="Mycorrhizal Genomics Consortium"/>
            <person name="Kohler A."/>
            <person name="Kuo A."/>
            <person name="Nagy L.G."/>
            <person name="Floudas D."/>
            <person name="Copeland A."/>
            <person name="Barry K.W."/>
            <person name="Cichocki N."/>
            <person name="Veneault-Fourrey C."/>
            <person name="LaButti K."/>
            <person name="Lindquist E.A."/>
            <person name="Lipzen A."/>
            <person name="Lundell T."/>
            <person name="Morin E."/>
            <person name="Murat C."/>
            <person name="Riley R."/>
            <person name="Ohm R."/>
            <person name="Sun H."/>
            <person name="Tunlid A."/>
            <person name="Henrissat B."/>
            <person name="Grigoriev I.V."/>
            <person name="Hibbett D.S."/>
            <person name="Martin F."/>
        </authorList>
    </citation>
    <scope>NUCLEOTIDE SEQUENCE [LARGE SCALE GENOMIC DNA]</scope>
    <source>
        <strain evidence="3">Foug A</strain>
    </source>
</reference>
<evidence type="ECO:0000256" key="1">
    <source>
        <dbReference type="SAM" id="Phobius"/>
    </source>
</evidence>
<gene>
    <name evidence="2" type="ORF">SCLCIDRAFT_1211468</name>
</gene>
<name>A0A0C3E0C9_9AGAM</name>
<dbReference type="STRING" id="1036808.A0A0C3E0C9"/>
<accession>A0A0C3E0C9</accession>
<keyword evidence="1" id="KW-0812">Transmembrane</keyword>
<organism evidence="2 3">
    <name type="scientific">Scleroderma citrinum Foug A</name>
    <dbReference type="NCBI Taxonomy" id="1036808"/>
    <lineage>
        <taxon>Eukaryota</taxon>
        <taxon>Fungi</taxon>
        <taxon>Dikarya</taxon>
        <taxon>Basidiomycota</taxon>
        <taxon>Agaricomycotina</taxon>
        <taxon>Agaricomycetes</taxon>
        <taxon>Agaricomycetidae</taxon>
        <taxon>Boletales</taxon>
        <taxon>Sclerodermatineae</taxon>
        <taxon>Sclerodermataceae</taxon>
        <taxon>Scleroderma</taxon>
    </lineage>
</organism>
<evidence type="ECO:0000313" key="3">
    <source>
        <dbReference type="Proteomes" id="UP000053989"/>
    </source>
</evidence>
<keyword evidence="1" id="KW-1133">Transmembrane helix</keyword>
<keyword evidence="1" id="KW-0472">Membrane</keyword>
<dbReference type="EMBL" id="KN822018">
    <property type="protein sequence ID" value="KIM66235.1"/>
    <property type="molecule type" value="Genomic_DNA"/>
</dbReference>
<evidence type="ECO:0000313" key="2">
    <source>
        <dbReference type="EMBL" id="KIM66235.1"/>
    </source>
</evidence>
<dbReference type="OrthoDB" id="3057168at2759"/>
<proteinExistence type="predicted"/>
<keyword evidence="3" id="KW-1185">Reference proteome</keyword>
<feature type="transmembrane region" description="Helical" evidence="1">
    <location>
        <begin position="12"/>
        <end position="30"/>
    </location>
</feature>
<dbReference type="InParanoid" id="A0A0C3E0C9"/>
<protein>
    <submittedName>
        <fullName evidence="2">Uncharacterized protein</fullName>
    </submittedName>
</protein>
<reference evidence="2 3" key="1">
    <citation type="submission" date="2014-04" db="EMBL/GenBank/DDBJ databases">
        <authorList>
            <consortium name="DOE Joint Genome Institute"/>
            <person name="Kuo A."/>
            <person name="Kohler A."/>
            <person name="Nagy L.G."/>
            <person name="Floudas D."/>
            <person name="Copeland A."/>
            <person name="Barry K.W."/>
            <person name="Cichocki N."/>
            <person name="Veneault-Fourrey C."/>
            <person name="LaButti K."/>
            <person name="Lindquist E.A."/>
            <person name="Lipzen A."/>
            <person name="Lundell T."/>
            <person name="Morin E."/>
            <person name="Murat C."/>
            <person name="Sun H."/>
            <person name="Tunlid A."/>
            <person name="Henrissat B."/>
            <person name="Grigoriev I.V."/>
            <person name="Hibbett D.S."/>
            <person name="Martin F."/>
            <person name="Nordberg H.P."/>
            <person name="Cantor M.N."/>
            <person name="Hua S.X."/>
        </authorList>
    </citation>
    <scope>NUCLEOTIDE SEQUENCE [LARGE SCALE GENOMIC DNA]</scope>
    <source>
        <strain evidence="2 3">Foug A</strain>
    </source>
</reference>
<dbReference type="Proteomes" id="UP000053989">
    <property type="component" value="Unassembled WGS sequence"/>
</dbReference>
<dbReference type="AlphaFoldDB" id="A0A0C3E0C9"/>